<comment type="caution">
    <text evidence="12">The sequence shown here is derived from an EMBL/GenBank/DDBJ whole genome shotgun (WGS) entry which is preliminary data.</text>
</comment>
<dbReference type="GO" id="GO:0004824">
    <property type="term" value="F:lysine-tRNA ligase activity"/>
    <property type="evidence" value="ECO:0007669"/>
    <property type="project" value="UniProtKB-UniRule"/>
</dbReference>
<evidence type="ECO:0000256" key="4">
    <source>
        <dbReference type="ARBA" id="ARBA00022741"/>
    </source>
</evidence>
<dbReference type="NCBIfam" id="NF001756">
    <property type="entry name" value="PRK00484.1"/>
    <property type="match status" value="1"/>
</dbReference>
<feature type="binding site" evidence="9">
    <location>
        <position position="398"/>
    </location>
    <ligand>
        <name>Mg(2+)</name>
        <dbReference type="ChEBI" id="CHEBI:18420"/>
        <label>1</label>
    </ligand>
</feature>
<comment type="cofactor">
    <cofactor evidence="9 10">
        <name>Mg(2+)</name>
        <dbReference type="ChEBI" id="CHEBI:18420"/>
    </cofactor>
    <text evidence="9 10">Binds 3 Mg(2+) ions per subunit.</text>
</comment>
<gene>
    <name evidence="9 12" type="primary">lysS</name>
    <name evidence="12" type="ORF">CEE36_04425</name>
</gene>
<evidence type="ECO:0000313" key="12">
    <source>
        <dbReference type="EMBL" id="TKJ43285.1"/>
    </source>
</evidence>
<reference evidence="12 13" key="1">
    <citation type="submission" date="2017-06" db="EMBL/GenBank/DDBJ databases">
        <title>Novel microbial phyla capable of carbon fixation and sulfur reduction in deep-sea sediments.</title>
        <authorList>
            <person name="Huang J."/>
            <person name="Baker B."/>
            <person name="Wang Y."/>
        </authorList>
    </citation>
    <scope>NUCLEOTIDE SEQUENCE [LARGE SCALE GENOMIC DNA]</scope>
    <source>
        <strain evidence="12">B3_TA06</strain>
    </source>
</reference>
<proteinExistence type="inferred from homology"/>
<keyword evidence="7 9" id="KW-0030">Aminoacyl-tRNA synthetase</keyword>
<evidence type="ECO:0000256" key="3">
    <source>
        <dbReference type="ARBA" id="ARBA00022723"/>
    </source>
</evidence>
<dbReference type="InterPro" id="IPR012340">
    <property type="entry name" value="NA-bd_OB-fold"/>
</dbReference>
<dbReference type="Proteomes" id="UP000317778">
    <property type="component" value="Unassembled WGS sequence"/>
</dbReference>
<dbReference type="InterPro" id="IPR004364">
    <property type="entry name" value="Aa-tRNA-synt_II"/>
</dbReference>
<comment type="catalytic activity">
    <reaction evidence="8 9 10">
        <text>tRNA(Lys) + L-lysine + ATP = L-lysyl-tRNA(Lys) + AMP + diphosphate</text>
        <dbReference type="Rhea" id="RHEA:20792"/>
        <dbReference type="Rhea" id="RHEA-COMP:9696"/>
        <dbReference type="Rhea" id="RHEA-COMP:9697"/>
        <dbReference type="ChEBI" id="CHEBI:30616"/>
        <dbReference type="ChEBI" id="CHEBI:32551"/>
        <dbReference type="ChEBI" id="CHEBI:33019"/>
        <dbReference type="ChEBI" id="CHEBI:78442"/>
        <dbReference type="ChEBI" id="CHEBI:78529"/>
        <dbReference type="ChEBI" id="CHEBI:456215"/>
        <dbReference type="EC" id="6.1.1.6"/>
    </reaction>
</comment>
<keyword evidence="9" id="KW-0963">Cytoplasm</keyword>
<dbReference type="CDD" id="cd04322">
    <property type="entry name" value="LysRS_N"/>
    <property type="match status" value="1"/>
</dbReference>
<comment type="similarity">
    <text evidence="1 9">Belongs to the class-II aminoacyl-tRNA synthetase family.</text>
</comment>
<dbReference type="GO" id="GO:0005829">
    <property type="term" value="C:cytosol"/>
    <property type="evidence" value="ECO:0007669"/>
    <property type="project" value="TreeGrafter"/>
</dbReference>
<evidence type="ECO:0000256" key="2">
    <source>
        <dbReference type="ARBA" id="ARBA00022598"/>
    </source>
</evidence>
<comment type="subcellular location">
    <subcellularLocation>
        <location evidence="9">Cytoplasm</location>
    </subcellularLocation>
</comment>
<dbReference type="EC" id="6.1.1.6" evidence="9"/>
<evidence type="ECO:0000259" key="11">
    <source>
        <dbReference type="PROSITE" id="PS50862"/>
    </source>
</evidence>
<dbReference type="GO" id="GO:0000287">
    <property type="term" value="F:magnesium ion binding"/>
    <property type="evidence" value="ECO:0007669"/>
    <property type="project" value="UniProtKB-UniRule"/>
</dbReference>
<feature type="binding site" evidence="9">
    <location>
        <position position="405"/>
    </location>
    <ligand>
        <name>Mg(2+)</name>
        <dbReference type="ChEBI" id="CHEBI:18420"/>
        <label>1</label>
    </ligand>
</feature>
<dbReference type="InterPro" id="IPR002313">
    <property type="entry name" value="Lys-tRNA-ligase_II"/>
</dbReference>
<dbReference type="SUPFAM" id="SSF50249">
    <property type="entry name" value="Nucleic acid-binding proteins"/>
    <property type="match status" value="1"/>
</dbReference>
<protein>
    <recommendedName>
        <fullName evidence="9">Lysine--tRNA ligase</fullName>
        <ecNumber evidence="9">6.1.1.6</ecNumber>
    </recommendedName>
    <alternativeName>
        <fullName evidence="9">Lysyl-tRNA synthetase</fullName>
        <shortName evidence="9">LysRS</shortName>
    </alternativeName>
</protein>
<dbReference type="InterPro" id="IPR006195">
    <property type="entry name" value="aa-tRNA-synth_II"/>
</dbReference>
<sequence>MSSLPDRENRIRKLKELRSKAIEPYPYKFDRTHTVAEALGEFDKLAEAEEQVKVAGRLFTRRDFGKTCFFDLHDSSGKIQLYIRKDEALLAALLPALLPLIDLGDFVGVSGVLFRTKTGEPTVNVKEFTILSKSLAALPEKFHGLQDTEQRLRKRHLDLLVNQETREVFRLRTRLIALTRRFFDERGFLEVETPMLQPLYGGAAAEPFCTHYRVLDRDYYLRIATELYLKRLIVGGFEKVYEVGKDFRNEGLDRVHNPEFTMLEAYQAYVDYNEMMKLTEELFRLLAEELTGSTTVTWMGKRFDFGKEWERVEFVPALQENIGTDPLTLSQKELRKICKKKGVEVTDQTPYGKMLDKLFTELIQDHIHGPAFVADHPRLISPLAKVHRNDPRLVERFEPVINGVEFGNAFSELNDPLEQRKRFEEQVARHEEFSVIDEDFIQTLEQGMPPTGGLGLGIDRMVMLFTDSSTIRDVIIFPQLREEGK</sequence>
<evidence type="ECO:0000256" key="6">
    <source>
        <dbReference type="ARBA" id="ARBA00022917"/>
    </source>
</evidence>
<evidence type="ECO:0000256" key="7">
    <source>
        <dbReference type="ARBA" id="ARBA00023146"/>
    </source>
</evidence>
<dbReference type="SUPFAM" id="SSF55681">
    <property type="entry name" value="Class II aaRS and biotin synthetases"/>
    <property type="match status" value="1"/>
</dbReference>
<dbReference type="HAMAP" id="MF_00252">
    <property type="entry name" value="Lys_tRNA_synth_class2"/>
    <property type="match status" value="1"/>
</dbReference>
<dbReference type="GO" id="GO:0006430">
    <property type="term" value="P:lysyl-tRNA aminoacylation"/>
    <property type="evidence" value="ECO:0007669"/>
    <property type="project" value="UniProtKB-UniRule"/>
</dbReference>
<dbReference type="InterPro" id="IPR044136">
    <property type="entry name" value="Lys-tRNA-ligase_II_N"/>
</dbReference>
<dbReference type="InterPro" id="IPR018149">
    <property type="entry name" value="Lys-tRNA-synth_II_C"/>
</dbReference>
<dbReference type="NCBIfam" id="TIGR00499">
    <property type="entry name" value="lysS_bact"/>
    <property type="match status" value="1"/>
</dbReference>
<dbReference type="FunFam" id="2.40.50.140:FF:000024">
    <property type="entry name" value="Lysine--tRNA ligase"/>
    <property type="match status" value="1"/>
</dbReference>
<dbReference type="PANTHER" id="PTHR42918:SF15">
    <property type="entry name" value="LYSINE--TRNA LIGASE, CHLOROPLASTIC_MITOCHONDRIAL"/>
    <property type="match status" value="1"/>
</dbReference>
<dbReference type="GO" id="GO:0000049">
    <property type="term" value="F:tRNA binding"/>
    <property type="evidence" value="ECO:0007669"/>
    <property type="project" value="TreeGrafter"/>
</dbReference>
<dbReference type="Pfam" id="PF01336">
    <property type="entry name" value="tRNA_anti-codon"/>
    <property type="match status" value="1"/>
</dbReference>
<keyword evidence="6 9" id="KW-0648">Protein biosynthesis</keyword>
<dbReference type="AlphaFoldDB" id="A0A532V7V8"/>
<keyword evidence="3 9" id="KW-0479">Metal-binding</keyword>
<dbReference type="PANTHER" id="PTHR42918">
    <property type="entry name" value="LYSYL-TRNA SYNTHETASE"/>
    <property type="match status" value="1"/>
</dbReference>
<dbReference type="EMBL" id="NJBO01000005">
    <property type="protein sequence ID" value="TKJ43285.1"/>
    <property type="molecule type" value="Genomic_DNA"/>
</dbReference>
<evidence type="ECO:0000256" key="8">
    <source>
        <dbReference type="ARBA" id="ARBA00048573"/>
    </source>
</evidence>
<evidence type="ECO:0000256" key="9">
    <source>
        <dbReference type="HAMAP-Rule" id="MF_00252"/>
    </source>
</evidence>
<comment type="subunit">
    <text evidence="9">Homodimer.</text>
</comment>
<dbReference type="PRINTS" id="PR00982">
    <property type="entry name" value="TRNASYNTHLYS"/>
</dbReference>
<evidence type="ECO:0000256" key="5">
    <source>
        <dbReference type="ARBA" id="ARBA00022840"/>
    </source>
</evidence>
<name>A0A532V7V8_UNCT6</name>
<organism evidence="12 13">
    <name type="scientific">candidate division TA06 bacterium B3_TA06</name>
    <dbReference type="NCBI Taxonomy" id="2012487"/>
    <lineage>
        <taxon>Bacteria</taxon>
        <taxon>Bacteria division TA06</taxon>
    </lineage>
</organism>
<evidence type="ECO:0000256" key="10">
    <source>
        <dbReference type="RuleBase" id="RU000336"/>
    </source>
</evidence>
<dbReference type="InterPro" id="IPR045864">
    <property type="entry name" value="aa-tRNA-synth_II/BPL/LPL"/>
</dbReference>
<feature type="domain" description="Aminoacyl-transfer RNA synthetases class-II family profile" evidence="11">
    <location>
        <begin position="169"/>
        <end position="478"/>
    </location>
</feature>
<dbReference type="CDD" id="cd00775">
    <property type="entry name" value="LysRS_core"/>
    <property type="match status" value="1"/>
</dbReference>
<evidence type="ECO:0000256" key="1">
    <source>
        <dbReference type="ARBA" id="ARBA00008226"/>
    </source>
</evidence>
<dbReference type="Pfam" id="PF00152">
    <property type="entry name" value="tRNA-synt_2"/>
    <property type="match status" value="1"/>
</dbReference>
<keyword evidence="2 9" id="KW-0436">Ligase</keyword>
<evidence type="ECO:0000313" key="13">
    <source>
        <dbReference type="Proteomes" id="UP000317778"/>
    </source>
</evidence>
<dbReference type="InterPro" id="IPR004365">
    <property type="entry name" value="NA-bd_OB_tRNA"/>
</dbReference>
<dbReference type="Gene3D" id="3.30.930.10">
    <property type="entry name" value="Bira Bifunctional Protein, Domain 2"/>
    <property type="match status" value="1"/>
</dbReference>
<accession>A0A532V7V8</accession>
<dbReference type="GO" id="GO:0005524">
    <property type="term" value="F:ATP binding"/>
    <property type="evidence" value="ECO:0007669"/>
    <property type="project" value="UniProtKB-UniRule"/>
</dbReference>
<keyword evidence="5 9" id="KW-0067">ATP-binding</keyword>
<dbReference type="Gene3D" id="2.40.50.140">
    <property type="entry name" value="Nucleic acid-binding proteins"/>
    <property type="match status" value="1"/>
</dbReference>
<keyword evidence="4 9" id="KW-0547">Nucleotide-binding</keyword>
<feature type="binding site" evidence="9">
    <location>
        <position position="405"/>
    </location>
    <ligand>
        <name>Mg(2+)</name>
        <dbReference type="ChEBI" id="CHEBI:18420"/>
        <label>2</label>
    </ligand>
</feature>
<dbReference type="PROSITE" id="PS50862">
    <property type="entry name" value="AA_TRNA_LIGASE_II"/>
    <property type="match status" value="1"/>
</dbReference>
<keyword evidence="9 10" id="KW-0460">Magnesium</keyword>